<gene>
    <name evidence="2" type="ORF">H9K76_03730</name>
</gene>
<dbReference type="RefSeq" id="WP_187598241.1">
    <property type="nucleotide sequence ID" value="NZ_CP060714.1"/>
</dbReference>
<feature type="transmembrane region" description="Helical" evidence="1">
    <location>
        <begin position="111"/>
        <end position="129"/>
    </location>
</feature>
<organism evidence="2 3">
    <name type="scientific">Diaphorobacter ruginosibacter</name>
    <dbReference type="NCBI Taxonomy" id="1715720"/>
    <lineage>
        <taxon>Bacteria</taxon>
        <taxon>Pseudomonadati</taxon>
        <taxon>Pseudomonadota</taxon>
        <taxon>Betaproteobacteria</taxon>
        <taxon>Burkholderiales</taxon>
        <taxon>Comamonadaceae</taxon>
        <taxon>Diaphorobacter</taxon>
    </lineage>
</organism>
<keyword evidence="1" id="KW-0812">Transmembrane</keyword>
<keyword evidence="3" id="KW-1185">Reference proteome</keyword>
<sequence>MKQFTNIDLESEAKHLHRCLFRKSISSAFIKAYEEAHKRLPDLQNISVDESRTLHIISTRQLNAVAIEPWLRGKKQQRHALSAKLLLVSYIAECDGKHPGYSRQRQFGRGIWIFLLFSGFFGLLYGLYLKVRHGLL</sequence>
<dbReference type="AlphaFoldDB" id="A0A7G9RQX1"/>
<keyword evidence="1" id="KW-0472">Membrane</keyword>
<evidence type="ECO:0000313" key="2">
    <source>
        <dbReference type="EMBL" id="QNN57996.1"/>
    </source>
</evidence>
<dbReference type="KEGG" id="drg:H9K76_03730"/>
<reference evidence="2 3" key="1">
    <citation type="submission" date="2020-08" db="EMBL/GenBank/DDBJ databases">
        <title>Genome sequence of Diaphorobacter ruginosibacter DSM 27467T.</title>
        <authorList>
            <person name="Hyun D.-W."/>
            <person name="Bae J.-W."/>
        </authorList>
    </citation>
    <scope>NUCLEOTIDE SEQUENCE [LARGE SCALE GENOMIC DNA]</scope>
    <source>
        <strain evidence="2 3">DSM 27467</strain>
    </source>
</reference>
<name>A0A7G9RQX1_9BURK</name>
<keyword evidence="1" id="KW-1133">Transmembrane helix</keyword>
<dbReference type="EMBL" id="CP060714">
    <property type="protein sequence ID" value="QNN57996.1"/>
    <property type="molecule type" value="Genomic_DNA"/>
</dbReference>
<evidence type="ECO:0000313" key="3">
    <source>
        <dbReference type="Proteomes" id="UP000515811"/>
    </source>
</evidence>
<protein>
    <submittedName>
        <fullName evidence="2">Uncharacterized protein</fullName>
    </submittedName>
</protein>
<proteinExistence type="predicted"/>
<dbReference type="Proteomes" id="UP000515811">
    <property type="component" value="Chromosome"/>
</dbReference>
<evidence type="ECO:0000256" key="1">
    <source>
        <dbReference type="SAM" id="Phobius"/>
    </source>
</evidence>
<accession>A0A7G9RQX1</accession>